<dbReference type="AlphaFoldDB" id="W2TK23"/>
<dbReference type="PANTHER" id="PTHR37971">
    <property type="entry name" value="ANTIBACTERIAL FACTOR-RELATED PEPTIDE 1-RELATED"/>
    <property type="match status" value="1"/>
</dbReference>
<keyword evidence="2" id="KW-1185">Reference proteome</keyword>
<dbReference type="EMBL" id="KI658614">
    <property type="protein sequence ID" value="ETN81974.1"/>
    <property type="molecule type" value="Genomic_DNA"/>
</dbReference>
<protein>
    <submittedName>
        <fullName evidence="1">Uncharacterized protein</fullName>
    </submittedName>
</protein>
<evidence type="ECO:0000313" key="1">
    <source>
        <dbReference type="EMBL" id="ETN81974.1"/>
    </source>
</evidence>
<dbReference type="Pfam" id="PF16839">
    <property type="entry name" value="Antimicrobial25"/>
    <property type="match status" value="1"/>
</dbReference>
<dbReference type="InterPro" id="IPR038204">
    <property type="entry name" value="Abf-1/2_sf"/>
</dbReference>
<name>W2TK23_NECAM</name>
<proteinExistence type="predicted"/>
<evidence type="ECO:0000313" key="2">
    <source>
        <dbReference type="Proteomes" id="UP000053676"/>
    </source>
</evidence>
<gene>
    <name evidence="1" type="ORF">NECAME_08276</name>
</gene>
<accession>W2TK23</accession>
<dbReference type="GO" id="GO:0098542">
    <property type="term" value="P:defense response to other organism"/>
    <property type="evidence" value="ECO:0007669"/>
    <property type="project" value="InterPro"/>
</dbReference>
<organism evidence="1 2">
    <name type="scientific">Necator americanus</name>
    <name type="common">Human hookworm</name>
    <dbReference type="NCBI Taxonomy" id="51031"/>
    <lineage>
        <taxon>Eukaryota</taxon>
        <taxon>Metazoa</taxon>
        <taxon>Ecdysozoa</taxon>
        <taxon>Nematoda</taxon>
        <taxon>Chromadorea</taxon>
        <taxon>Rhabditida</taxon>
        <taxon>Rhabditina</taxon>
        <taxon>Rhabditomorpha</taxon>
        <taxon>Strongyloidea</taxon>
        <taxon>Ancylostomatidae</taxon>
        <taxon>Bunostominae</taxon>
        <taxon>Necator</taxon>
    </lineage>
</organism>
<dbReference type="PANTHER" id="PTHR37971:SF1">
    <property type="entry name" value="ANTIBACTERIAL FACTOR-RELATED PEPTIDE 1-RELATED"/>
    <property type="match status" value="1"/>
</dbReference>
<dbReference type="Gene3D" id="3.30.30.110">
    <property type="entry name" value="Antibacterial factor-related peptide"/>
    <property type="match status" value="1"/>
</dbReference>
<dbReference type="KEGG" id="nai:NECAME_08276"/>
<dbReference type="Proteomes" id="UP000053676">
    <property type="component" value="Unassembled WGS sequence"/>
</dbReference>
<reference evidence="2" key="1">
    <citation type="journal article" date="2014" name="Nat. Genet.">
        <title>Genome of the human hookworm Necator americanus.</title>
        <authorList>
            <person name="Tang Y.T."/>
            <person name="Gao X."/>
            <person name="Rosa B.A."/>
            <person name="Abubucker S."/>
            <person name="Hallsworth-Pepin K."/>
            <person name="Martin J."/>
            <person name="Tyagi R."/>
            <person name="Heizer E."/>
            <person name="Zhang X."/>
            <person name="Bhonagiri-Palsikar V."/>
            <person name="Minx P."/>
            <person name="Warren W.C."/>
            <person name="Wang Q."/>
            <person name="Zhan B."/>
            <person name="Hotez P.J."/>
            <person name="Sternberg P.W."/>
            <person name="Dougall A."/>
            <person name="Gaze S.T."/>
            <person name="Mulvenna J."/>
            <person name="Sotillo J."/>
            <person name="Ranganathan S."/>
            <person name="Rabelo E.M."/>
            <person name="Wilson R.K."/>
            <person name="Felgner P.L."/>
            <person name="Bethony J."/>
            <person name="Hawdon J.M."/>
            <person name="Gasser R.B."/>
            <person name="Loukas A."/>
            <person name="Mitreva M."/>
        </authorList>
    </citation>
    <scope>NUCLEOTIDE SEQUENCE [LARGE SCALE GENOMIC DNA]</scope>
</reference>
<sequence>MSGECISQLNCSPIKSSRLTDYDRINVAELLAGFQPKDRGIRVAPLICLRYTLGPGCKTRTETSIRVVTSKCRNKKAYTLHNCKIKLCGNINVHTDQFESAHPEAELLYLYYKNLTMRFLLLCLILCITIHSVVSQGKFSTCNSMHTTPKIARAACTASCIVQNCPSGNCVVSRGRKTCVCSRCGKGSNVGINIGVGKGKK</sequence>
<dbReference type="InterPro" id="IPR031770">
    <property type="entry name" value="Abf-1/2"/>
</dbReference>